<proteinExistence type="predicted"/>
<dbReference type="GO" id="GO:0046872">
    <property type="term" value="F:metal ion binding"/>
    <property type="evidence" value="ECO:0007669"/>
    <property type="project" value="InterPro"/>
</dbReference>
<evidence type="ECO:0000313" key="1">
    <source>
        <dbReference type="EMBL" id="GAE91550.1"/>
    </source>
</evidence>
<dbReference type="Proteomes" id="UP000019102">
    <property type="component" value="Unassembled WGS sequence"/>
</dbReference>
<dbReference type="STRING" id="1298598.JCM21714_501"/>
<protein>
    <submittedName>
        <fullName evidence="1">Uncharacterized protein</fullName>
    </submittedName>
</protein>
<evidence type="ECO:0000313" key="2">
    <source>
        <dbReference type="Proteomes" id="UP000019102"/>
    </source>
</evidence>
<dbReference type="InterPro" id="IPR011249">
    <property type="entry name" value="Metalloenz_LuxS/M16"/>
</dbReference>
<sequence length="57" mass="6916">MNSLEFIANQYTHYQLLGIDFFESVQWLEQLTYEEIKEFSKTWITEQQLSTCFVTNE</sequence>
<organism evidence="1 2">
    <name type="scientific">Gracilibacillus boraciitolerans JCM 21714</name>
    <dbReference type="NCBI Taxonomy" id="1298598"/>
    <lineage>
        <taxon>Bacteria</taxon>
        <taxon>Bacillati</taxon>
        <taxon>Bacillota</taxon>
        <taxon>Bacilli</taxon>
        <taxon>Bacillales</taxon>
        <taxon>Bacillaceae</taxon>
        <taxon>Gracilibacillus</taxon>
    </lineage>
</organism>
<dbReference type="Gene3D" id="3.30.830.10">
    <property type="entry name" value="Metalloenzyme, LuxS/M16 peptidase-like"/>
    <property type="match status" value="1"/>
</dbReference>
<gene>
    <name evidence="1" type="ORF">JCM21714_501</name>
</gene>
<accession>W4VDS2</accession>
<reference evidence="1 2" key="1">
    <citation type="journal article" date="2014" name="Genome Announc.">
        <title>Draft Genome Sequence of the Boron-Tolerant and Moderately Halotolerant Bacterium Gracilibacillus boraciitolerans JCM 21714T.</title>
        <authorList>
            <person name="Ahmed I."/>
            <person name="Oshima K."/>
            <person name="Suda W."/>
            <person name="Kitamura K."/>
            <person name="Iida T."/>
            <person name="Ohmori Y."/>
            <person name="Fujiwara T."/>
            <person name="Hattori M."/>
            <person name="Ohkuma M."/>
        </authorList>
    </citation>
    <scope>NUCLEOTIDE SEQUENCE [LARGE SCALE GENOMIC DNA]</scope>
    <source>
        <strain evidence="1 2">JCM 21714</strain>
    </source>
</reference>
<dbReference type="SUPFAM" id="SSF63411">
    <property type="entry name" value="LuxS/MPP-like metallohydrolase"/>
    <property type="match status" value="1"/>
</dbReference>
<comment type="caution">
    <text evidence="1">The sequence shown here is derived from an EMBL/GenBank/DDBJ whole genome shotgun (WGS) entry which is preliminary data.</text>
</comment>
<keyword evidence="2" id="KW-1185">Reference proteome</keyword>
<dbReference type="AlphaFoldDB" id="W4VDS2"/>
<dbReference type="EMBL" id="BAVS01000001">
    <property type="protein sequence ID" value="GAE91550.1"/>
    <property type="molecule type" value="Genomic_DNA"/>
</dbReference>
<name>W4VDS2_9BACI</name>